<organism evidence="1 2">
    <name type="scientific">Aphanomyces euteiches</name>
    <dbReference type="NCBI Taxonomy" id="100861"/>
    <lineage>
        <taxon>Eukaryota</taxon>
        <taxon>Sar</taxon>
        <taxon>Stramenopiles</taxon>
        <taxon>Oomycota</taxon>
        <taxon>Saprolegniomycetes</taxon>
        <taxon>Saprolegniales</taxon>
        <taxon>Verrucalvaceae</taxon>
        <taxon>Aphanomyces</taxon>
    </lineage>
</organism>
<name>A0A6G0X118_9STRA</name>
<accession>A0A6G0X118</accession>
<protein>
    <recommendedName>
        <fullName evidence="3">PX domain-containing protein</fullName>
    </recommendedName>
</protein>
<dbReference type="EMBL" id="VJMJ01000122">
    <property type="protein sequence ID" value="KAF0733476.1"/>
    <property type="molecule type" value="Genomic_DNA"/>
</dbReference>
<dbReference type="VEuPathDB" id="FungiDB:AeMF1_012411"/>
<evidence type="ECO:0000313" key="2">
    <source>
        <dbReference type="Proteomes" id="UP000481153"/>
    </source>
</evidence>
<comment type="caution">
    <text evidence="1">The sequence shown here is derived from an EMBL/GenBank/DDBJ whole genome shotgun (WGS) entry which is preliminary data.</text>
</comment>
<reference evidence="1 2" key="1">
    <citation type="submission" date="2019-07" db="EMBL/GenBank/DDBJ databases">
        <title>Genomics analysis of Aphanomyces spp. identifies a new class of oomycete effector associated with host adaptation.</title>
        <authorList>
            <person name="Gaulin E."/>
        </authorList>
    </citation>
    <scope>NUCLEOTIDE SEQUENCE [LARGE SCALE GENOMIC DNA]</scope>
    <source>
        <strain evidence="1 2">ATCC 201684</strain>
    </source>
</reference>
<evidence type="ECO:0000313" key="1">
    <source>
        <dbReference type="EMBL" id="KAF0733476.1"/>
    </source>
</evidence>
<evidence type="ECO:0008006" key="3">
    <source>
        <dbReference type="Google" id="ProtNLM"/>
    </source>
</evidence>
<sequence>MGLIDRMKDILASVTSCIGAKGPNREKYVVCVKVQHKLPVTLWYVYKYHTDFVRLYDDLNELASKTACAQECWVGSLLASLKCLLDPSSSQKLICLNQFLQKLVRRLRETDHADVCLLRNKVDAALMVFLEWRDDTRGGLKRQLSLPAFVPAESSAAQSDCYVLDSKSLQRKNQGTFSYSYPAKITKLEAPSPTNSQPLTPLGTLQRSHTMVDQGVSPKCHSALYHDMFKSSDSKSMPVLPSRRRVFTEVNFDGL</sequence>
<proteinExistence type="predicted"/>
<dbReference type="AlphaFoldDB" id="A0A6G0X118"/>
<keyword evidence="2" id="KW-1185">Reference proteome</keyword>
<gene>
    <name evidence="1" type="ORF">Ae201684_009716</name>
</gene>
<dbReference type="Proteomes" id="UP000481153">
    <property type="component" value="Unassembled WGS sequence"/>
</dbReference>